<dbReference type="PANTHER" id="PTHR43874">
    <property type="entry name" value="TWO-COMPONENT RESPONSE REGULATOR"/>
    <property type="match status" value="1"/>
</dbReference>
<keyword evidence="6" id="KW-0804">Transcription</keyword>
<protein>
    <submittedName>
        <fullName evidence="11">Uncharacterized protein</fullName>
    </submittedName>
</protein>
<proteinExistence type="predicted"/>
<dbReference type="GO" id="GO:0000160">
    <property type="term" value="P:phosphorelay signal transduction system"/>
    <property type="evidence" value="ECO:0007669"/>
    <property type="project" value="UniProtKB-KW"/>
</dbReference>
<evidence type="ECO:0000256" key="6">
    <source>
        <dbReference type="ARBA" id="ARBA00023163"/>
    </source>
</evidence>
<evidence type="ECO:0000313" key="12">
    <source>
        <dbReference type="Proteomes" id="UP001279734"/>
    </source>
</evidence>
<accession>A0AAD3RXW0</accession>
<comment type="caution">
    <text evidence="11">The sequence shown here is derived from an EMBL/GenBank/DDBJ whole genome shotgun (WGS) entry which is preliminary data.</text>
</comment>
<feature type="modified residue" description="4-aspartylphosphate" evidence="8">
    <location>
        <position position="76"/>
    </location>
</feature>
<dbReference type="InterPro" id="IPR009057">
    <property type="entry name" value="Homeodomain-like_sf"/>
</dbReference>
<evidence type="ECO:0000256" key="7">
    <source>
        <dbReference type="ARBA" id="ARBA00023242"/>
    </source>
</evidence>
<keyword evidence="3" id="KW-0902">Two-component regulatory system</keyword>
<reference evidence="11" key="1">
    <citation type="submission" date="2023-05" db="EMBL/GenBank/DDBJ databases">
        <title>Nepenthes gracilis genome sequencing.</title>
        <authorList>
            <person name="Fukushima K."/>
        </authorList>
    </citation>
    <scope>NUCLEOTIDE SEQUENCE</scope>
    <source>
        <strain evidence="11">SING2019-196</strain>
    </source>
</reference>
<evidence type="ECO:0000256" key="8">
    <source>
        <dbReference type="PROSITE-ProRule" id="PRU00169"/>
    </source>
</evidence>
<evidence type="ECO:0000313" key="11">
    <source>
        <dbReference type="EMBL" id="GMG99972.1"/>
    </source>
</evidence>
<name>A0AAD3RXW0_NEPGR</name>
<dbReference type="GO" id="GO:0005634">
    <property type="term" value="C:nucleus"/>
    <property type="evidence" value="ECO:0007669"/>
    <property type="project" value="UniProtKB-SubCell"/>
</dbReference>
<keyword evidence="4" id="KW-0805">Transcription regulation</keyword>
<dbReference type="Proteomes" id="UP001279734">
    <property type="component" value="Unassembled WGS sequence"/>
</dbReference>
<gene>
    <name evidence="11" type="ORF">Nepgr_001812</name>
</gene>
<keyword evidence="7" id="KW-0539">Nucleus</keyword>
<evidence type="ECO:0000256" key="2">
    <source>
        <dbReference type="ARBA" id="ARBA00022553"/>
    </source>
</evidence>
<dbReference type="SUPFAM" id="SSF52172">
    <property type="entry name" value="CheY-like"/>
    <property type="match status" value="1"/>
</dbReference>
<evidence type="ECO:0000256" key="3">
    <source>
        <dbReference type="ARBA" id="ARBA00023012"/>
    </source>
</evidence>
<dbReference type="PROSITE" id="PS50110">
    <property type="entry name" value="RESPONSE_REGULATORY"/>
    <property type="match status" value="1"/>
</dbReference>
<dbReference type="InterPro" id="IPR017930">
    <property type="entry name" value="Myb_dom"/>
</dbReference>
<comment type="subcellular location">
    <subcellularLocation>
        <location evidence="1">Nucleus</location>
    </subcellularLocation>
</comment>
<dbReference type="PROSITE" id="PS51294">
    <property type="entry name" value="HTH_MYB"/>
    <property type="match status" value="1"/>
</dbReference>
<dbReference type="InterPro" id="IPR011006">
    <property type="entry name" value="CheY-like_superfamily"/>
</dbReference>
<evidence type="ECO:0000259" key="10">
    <source>
        <dbReference type="PROSITE" id="PS51294"/>
    </source>
</evidence>
<dbReference type="Gene3D" id="1.10.10.60">
    <property type="entry name" value="Homeodomain-like"/>
    <property type="match status" value="1"/>
</dbReference>
<dbReference type="CDD" id="cd17584">
    <property type="entry name" value="REC_typeB_ARR-like"/>
    <property type="match status" value="1"/>
</dbReference>
<feature type="domain" description="Response regulatory" evidence="9">
    <location>
        <begin position="25"/>
        <end position="140"/>
    </location>
</feature>
<sequence length="377" mass="41685">MSERLLVAEVEAVARDSELFPIGLRVLVVDDNAACLTFLTALLEKCHYRVTATTKAAEVLNILQQNPSNFDIIIMDVHTIDKDGFTLPEIIDLEMGIPIIMVSDDDDKDTVMKCIMSGACDFLIKPVRIEELQNIWQHVYRKRMSNPRSENAVPSRINGRKSSKMNIDSDAHVDTEVAASEVKISVKKKKRRIRWGKELHGKFVEAVNLLGGVDKAVPKEILESMNVREVTRESVASHLQKYRNASKKQKLGVSAEEENLDDDPNKALLVASAPNPRLCINHMLQRKQHSAANYNCRHLSQEISLQNNNQFLSFGGGGGGGGPGVVLPSTADQNIIVPSFDFGMNSFFNFNGGSWQGLEDSPFGSDPVGEYVCSVMG</sequence>
<keyword evidence="12" id="KW-1185">Reference proteome</keyword>
<dbReference type="FunFam" id="1.10.10.60:FF:000007">
    <property type="entry name" value="Two-component response regulator"/>
    <property type="match status" value="1"/>
</dbReference>
<feature type="domain" description="HTH myb-type" evidence="10">
    <location>
        <begin position="187"/>
        <end position="247"/>
    </location>
</feature>
<keyword evidence="5" id="KW-0010">Activator</keyword>
<dbReference type="InterPro" id="IPR001789">
    <property type="entry name" value="Sig_transdc_resp-reg_receiver"/>
</dbReference>
<dbReference type="GO" id="GO:0003677">
    <property type="term" value="F:DNA binding"/>
    <property type="evidence" value="ECO:0007669"/>
    <property type="project" value="InterPro"/>
</dbReference>
<dbReference type="InterPro" id="IPR006447">
    <property type="entry name" value="Myb_dom_plants"/>
</dbReference>
<evidence type="ECO:0000256" key="1">
    <source>
        <dbReference type="ARBA" id="ARBA00004123"/>
    </source>
</evidence>
<dbReference type="SUPFAM" id="SSF46689">
    <property type="entry name" value="Homeodomain-like"/>
    <property type="match status" value="1"/>
</dbReference>
<dbReference type="SMART" id="SM00448">
    <property type="entry name" value="REC"/>
    <property type="match status" value="1"/>
</dbReference>
<dbReference type="GO" id="GO:0009736">
    <property type="term" value="P:cytokinin-activated signaling pathway"/>
    <property type="evidence" value="ECO:0007669"/>
    <property type="project" value="InterPro"/>
</dbReference>
<dbReference type="Gene3D" id="3.40.50.2300">
    <property type="match status" value="1"/>
</dbReference>
<dbReference type="Pfam" id="PF00072">
    <property type="entry name" value="Response_reg"/>
    <property type="match status" value="1"/>
</dbReference>
<organism evidence="11 12">
    <name type="scientific">Nepenthes gracilis</name>
    <name type="common">Slender pitcher plant</name>
    <dbReference type="NCBI Taxonomy" id="150966"/>
    <lineage>
        <taxon>Eukaryota</taxon>
        <taxon>Viridiplantae</taxon>
        <taxon>Streptophyta</taxon>
        <taxon>Embryophyta</taxon>
        <taxon>Tracheophyta</taxon>
        <taxon>Spermatophyta</taxon>
        <taxon>Magnoliopsida</taxon>
        <taxon>eudicotyledons</taxon>
        <taxon>Gunneridae</taxon>
        <taxon>Pentapetalae</taxon>
        <taxon>Caryophyllales</taxon>
        <taxon>Nepenthaceae</taxon>
        <taxon>Nepenthes</taxon>
    </lineage>
</organism>
<evidence type="ECO:0000259" key="9">
    <source>
        <dbReference type="PROSITE" id="PS50110"/>
    </source>
</evidence>
<dbReference type="EMBL" id="BSYO01000001">
    <property type="protein sequence ID" value="GMG99972.1"/>
    <property type="molecule type" value="Genomic_DNA"/>
</dbReference>
<dbReference type="PANTHER" id="PTHR43874:SF215">
    <property type="entry name" value="RESPONSE REGULATOR, PUTATIVE-RELATED"/>
    <property type="match status" value="1"/>
</dbReference>
<dbReference type="NCBIfam" id="TIGR01557">
    <property type="entry name" value="myb_SHAQKYF"/>
    <property type="match status" value="1"/>
</dbReference>
<evidence type="ECO:0000256" key="4">
    <source>
        <dbReference type="ARBA" id="ARBA00023015"/>
    </source>
</evidence>
<evidence type="ECO:0000256" key="5">
    <source>
        <dbReference type="ARBA" id="ARBA00023159"/>
    </source>
</evidence>
<keyword evidence="2 8" id="KW-0597">Phosphoprotein</keyword>
<dbReference type="AlphaFoldDB" id="A0AAD3RXW0"/>
<dbReference type="InterPro" id="IPR045279">
    <property type="entry name" value="ARR-like"/>
</dbReference>